<dbReference type="Pfam" id="PF05493">
    <property type="entry name" value="ATP_synt_H"/>
    <property type="match status" value="1"/>
</dbReference>
<evidence type="ECO:0000256" key="5">
    <source>
        <dbReference type="ARBA" id="ARBA00022781"/>
    </source>
</evidence>
<evidence type="ECO:0000256" key="7">
    <source>
        <dbReference type="ARBA" id="ARBA00023065"/>
    </source>
</evidence>
<keyword evidence="5" id="KW-0375">Hydrogen ion transport</keyword>
<comment type="subcellular location">
    <subcellularLocation>
        <location evidence="1">Endomembrane system</location>
        <topology evidence="1">Multi-pass membrane protein</topology>
    </subcellularLocation>
</comment>
<gene>
    <name evidence="10" type="ORF">BCR35DRAFT_305914</name>
</gene>
<dbReference type="PANTHER" id="PTHR12263">
    <property type="entry name" value="VACUOLAR ATP SYNTHASE SUBUNIT H"/>
    <property type="match status" value="1"/>
</dbReference>
<keyword evidence="8 9" id="KW-0472">Membrane</keyword>
<dbReference type="GO" id="GO:0000220">
    <property type="term" value="C:vacuolar proton-transporting V-type ATPase, V0 domain"/>
    <property type="evidence" value="ECO:0007669"/>
    <property type="project" value="TreeGrafter"/>
</dbReference>
<protein>
    <submittedName>
        <fullName evidence="10">ATP synthase subunit H-domain-containing protein</fullName>
    </submittedName>
</protein>
<accession>A0A1Y2EXC0</accession>
<feature type="transmembrane region" description="Helical" evidence="9">
    <location>
        <begin position="6"/>
        <end position="24"/>
    </location>
</feature>
<dbReference type="GO" id="GO:0012505">
    <property type="term" value="C:endomembrane system"/>
    <property type="evidence" value="ECO:0007669"/>
    <property type="project" value="UniProtKB-SubCell"/>
</dbReference>
<keyword evidence="7" id="KW-0406">Ion transport</keyword>
<dbReference type="Proteomes" id="UP000193467">
    <property type="component" value="Unassembled WGS sequence"/>
</dbReference>
<keyword evidence="6 9" id="KW-1133">Transmembrane helix</keyword>
<evidence type="ECO:0000256" key="2">
    <source>
        <dbReference type="ARBA" id="ARBA00008328"/>
    </source>
</evidence>
<comment type="caution">
    <text evidence="10">The sequence shown here is derived from an EMBL/GenBank/DDBJ whole genome shotgun (WGS) entry which is preliminary data.</text>
</comment>
<dbReference type="STRING" id="106004.A0A1Y2EXC0"/>
<feature type="transmembrane region" description="Helical" evidence="9">
    <location>
        <begin position="31"/>
        <end position="54"/>
    </location>
</feature>
<evidence type="ECO:0000313" key="10">
    <source>
        <dbReference type="EMBL" id="ORY76261.1"/>
    </source>
</evidence>
<dbReference type="AlphaFoldDB" id="A0A1Y2EXC0"/>
<dbReference type="GO" id="GO:0007035">
    <property type="term" value="P:vacuolar acidification"/>
    <property type="evidence" value="ECO:0007669"/>
    <property type="project" value="TreeGrafter"/>
</dbReference>
<evidence type="ECO:0000313" key="11">
    <source>
        <dbReference type="Proteomes" id="UP000193467"/>
    </source>
</evidence>
<dbReference type="OrthoDB" id="1508846at2759"/>
<dbReference type="EMBL" id="MCGR01000035">
    <property type="protein sequence ID" value="ORY76261.1"/>
    <property type="molecule type" value="Genomic_DNA"/>
</dbReference>
<evidence type="ECO:0000256" key="1">
    <source>
        <dbReference type="ARBA" id="ARBA00004127"/>
    </source>
</evidence>
<evidence type="ECO:0000256" key="4">
    <source>
        <dbReference type="ARBA" id="ARBA00022692"/>
    </source>
</evidence>
<keyword evidence="3" id="KW-0813">Transport</keyword>
<dbReference type="InParanoid" id="A0A1Y2EXC0"/>
<reference evidence="10 11" key="1">
    <citation type="submission" date="2016-07" db="EMBL/GenBank/DDBJ databases">
        <title>Pervasive Adenine N6-methylation of Active Genes in Fungi.</title>
        <authorList>
            <consortium name="DOE Joint Genome Institute"/>
            <person name="Mondo S.J."/>
            <person name="Dannebaum R.O."/>
            <person name="Kuo R.C."/>
            <person name="Labutti K."/>
            <person name="Haridas S."/>
            <person name="Kuo A."/>
            <person name="Salamov A."/>
            <person name="Ahrendt S.R."/>
            <person name="Lipzen A."/>
            <person name="Sullivan W."/>
            <person name="Andreopoulos W.B."/>
            <person name="Clum A."/>
            <person name="Lindquist E."/>
            <person name="Daum C."/>
            <person name="Ramamoorthy G.K."/>
            <person name="Gryganskyi A."/>
            <person name="Culley D."/>
            <person name="Magnuson J.K."/>
            <person name="James T.Y."/>
            <person name="O'Malley M.A."/>
            <person name="Stajich J.E."/>
            <person name="Spatafora J.W."/>
            <person name="Visel A."/>
            <person name="Grigoriev I.V."/>
        </authorList>
    </citation>
    <scope>NUCLEOTIDE SEQUENCE [LARGE SCALE GENOMIC DNA]</scope>
    <source>
        <strain evidence="10 11">62-1032</strain>
    </source>
</reference>
<sequence>MSGYLIIYVFVVLAAVAAAGFMAVRKGENQVVIRTSIILVISACYLMWAITYLAQLHPLIKPRRSDLKPSHVGPESDYLY</sequence>
<organism evidence="10 11">
    <name type="scientific">Leucosporidium creatinivorum</name>
    <dbReference type="NCBI Taxonomy" id="106004"/>
    <lineage>
        <taxon>Eukaryota</taxon>
        <taxon>Fungi</taxon>
        <taxon>Dikarya</taxon>
        <taxon>Basidiomycota</taxon>
        <taxon>Pucciniomycotina</taxon>
        <taxon>Microbotryomycetes</taxon>
        <taxon>Leucosporidiales</taxon>
        <taxon>Leucosporidium</taxon>
    </lineage>
</organism>
<comment type="similarity">
    <text evidence="2">Belongs to the V-ATPase e1/e2 subunit family.</text>
</comment>
<dbReference type="GO" id="GO:0046961">
    <property type="term" value="F:proton-transporting ATPase activity, rotational mechanism"/>
    <property type="evidence" value="ECO:0007669"/>
    <property type="project" value="InterPro"/>
</dbReference>
<dbReference type="FunCoup" id="A0A1Y2EXC0">
    <property type="interactions" value="74"/>
</dbReference>
<dbReference type="InterPro" id="IPR008389">
    <property type="entry name" value="ATPase_V0-cplx_e1/e2_su"/>
</dbReference>
<evidence type="ECO:0000256" key="9">
    <source>
        <dbReference type="SAM" id="Phobius"/>
    </source>
</evidence>
<keyword evidence="4 9" id="KW-0812">Transmembrane</keyword>
<evidence type="ECO:0000256" key="8">
    <source>
        <dbReference type="ARBA" id="ARBA00023136"/>
    </source>
</evidence>
<proteinExistence type="inferred from homology"/>
<name>A0A1Y2EXC0_9BASI</name>
<evidence type="ECO:0000256" key="6">
    <source>
        <dbReference type="ARBA" id="ARBA00022989"/>
    </source>
</evidence>
<keyword evidence="11" id="KW-1185">Reference proteome</keyword>
<evidence type="ECO:0000256" key="3">
    <source>
        <dbReference type="ARBA" id="ARBA00022448"/>
    </source>
</evidence>
<dbReference type="PANTHER" id="PTHR12263:SF0">
    <property type="entry name" value="V-TYPE PROTON ATPASE SUBUNIT"/>
    <property type="match status" value="1"/>
</dbReference>